<dbReference type="GO" id="GO:0033588">
    <property type="term" value="C:elongator holoenzyme complex"/>
    <property type="evidence" value="ECO:0007669"/>
    <property type="project" value="InterPro"/>
</dbReference>
<keyword evidence="7" id="KW-0819">tRNA processing</keyword>
<dbReference type="EMBL" id="GL870876">
    <property type="protein sequence ID" value="EIJ89319.1"/>
    <property type="molecule type" value="Genomic_DNA"/>
</dbReference>
<dbReference type="GO" id="GO:0008023">
    <property type="term" value="C:transcription elongation factor complex"/>
    <property type="evidence" value="ECO:0007669"/>
    <property type="project" value="TreeGrafter"/>
</dbReference>
<evidence type="ECO:0000313" key="9">
    <source>
        <dbReference type="EMBL" id="EIJ89319.1"/>
    </source>
</evidence>
<dbReference type="HOGENOM" id="CLU_934126_0_0_1"/>
<protein>
    <recommendedName>
        <fullName evidence="5">Elongator complex protein 4</fullName>
    </recommendedName>
</protein>
<evidence type="ECO:0000256" key="6">
    <source>
        <dbReference type="ARBA" id="ARBA00022490"/>
    </source>
</evidence>
<sequence>MFNKRVSQERDTRSTGILDIDVLLGDIHNKDIILLMPEEGARYHTAIHRIFISKGLEDKERVIHVSVDNTVLNIPDIVRNKNGVHTRVNAMEIGNKTDSRVKQSNIDINSAQSRHNAHGLGDVNPITQKISWRYKNISKVSNSTNIHSDTNRLIPGYNVQYNMKISHPLSDTVLNISDTNVHNVLDILEEEMKKGVTRISFSSLLFYNTPDVDTFLFSLRRLVRNYNSICLMSVPVYIYSISYRYFDLILKLHSNMLNIPKYTGVIECVKSRVHNMHKYAIIYNSTGIKIEKIVIPPE</sequence>
<evidence type="ECO:0000256" key="3">
    <source>
        <dbReference type="ARBA" id="ARBA00005043"/>
    </source>
</evidence>
<gene>
    <name evidence="9" type="ORF">NEQG_00089</name>
</gene>
<keyword evidence="10" id="KW-1185">Reference proteome</keyword>
<evidence type="ECO:0000256" key="4">
    <source>
        <dbReference type="ARBA" id="ARBA00007573"/>
    </source>
</evidence>
<reference evidence="9" key="1">
    <citation type="submission" date="2011-01" db="EMBL/GenBank/DDBJ databases">
        <title>The Genome Sequence of Nematocida parisii strain ERTm3.</title>
        <authorList>
            <consortium name="The Broad Institute Genome Sequencing Platform"/>
            <consortium name="The Broad Institute Genome Sequencing Center for Infectious Disease"/>
            <person name="Cuomo C."/>
            <person name="Troemel E."/>
            <person name="Young S.K."/>
            <person name="Zeng Q."/>
            <person name="Gargeya S."/>
            <person name="Fitzgerald M."/>
            <person name="Haas B."/>
            <person name="Abouelleil A."/>
            <person name="Alvarado L."/>
            <person name="Arachchi H.M."/>
            <person name="Berlin A."/>
            <person name="Chapman S.B."/>
            <person name="Gearin G."/>
            <person name="Goldberg J."/>
            <person name="Griggs A."/>
            <person name="Gujja S."/>
            <person name="Hansen M."/>
            <person name="Heiman D."/>
            <person name="Howarth C."/>
            <person name="Larimer J."/>
            <person name="Lui A."/>
            <person name="MacDonald P.J.P."/>
            <person name="McCowen C."/>
            <person name="Montmayeur A."/>
            <person name="Murphy C."/>
            <person name="Neiman D."/>
            <person name="Pearson M."/>
            <person name="Priest M."/>
            <person name="Roberts A."/>
            <person name="Saif S."/>
            <person name="Shea T."/>
            <person name="Sisk P."/>
            <person name="Stolte C."/>
            <person name="Sykes S."/>
            <person name="Wortman J."/>
            <person name="Nusbaum C."/>
            <person name="Birren B."/>
        </authorList>
    </citation>
    <scope>NUCLEOTIDE SEQUENCE</scope>
    <source>
        <strain evidence="9">ERTm3</strain>
    </source>
</reference>
<dbReference type="VEuPathDB" id="MicrosporidiaDB:NEQG_00089"/>
<dbReference type="GO" id="GO:0005737">
    <property type="term" value="C:cytoplasm"/>
    <property type="evidence" value="ECO:0007669"/>
    <property type="project" value="UniProtKB-SubCell"/>
</dbReference>
<evidence type="ECO:0000313" key="10">
    <source>
        <dbReference type="Proteomes" id="UP000002872"/>
    </source>
</evidence>
<proteinExistence type="inferred from homology"/>
<dbReference type="STRING" id="935791.I3EJC2"/>
<dbReference type="GO" id="GO:0002098">
    <property type="term" value="P:tRNA wobble uridine modification"/>
    <property type="evidence" value="ECO:0007669"/>
    <property type="project" value="InterPro"/>
</dbReference>
<keyword evidence="6" id="KW-0963">Cytoplasm</keyword>
<dbReference type="UniPathway" id="UPA00988"/>
<dbReference type="AlphaFoldDB" id="I3EJC2"/>
<evidence type="ECO:0000256" key="8">
    <source>
        <dbReference type="ARBA" id="ARBA00023242"/>
    </source>
</evidence>
<dbReference type="PANTHER" id="PTHR12896:SF1">
    <property type="entry name" value="ELONGATOR COMPLEX PROTEIN 4"/>
    <property type="match status" value="1"/>
</dbReference>
<dbReference type="OMA" id="IHRIFIS"/>
<comment type="pathway">
    <text evidence="3">tRNA modification; 5-methoxycarbonylmethyl-2-thiouridine-tRNA biosynthesis.</text>
</comment>
<evidence type="ECO:0000256" key="7">
    <source>
        <dbReference type="ARBA" id="ARBA00022694"/>
    </source>
</evidence>
<organism evidence="9 10">
    <name type="scientific">Nematocida parisii (strain ERTm3)</name>
    <name type="common">Nematode killer fungus</name>
    <dbReference type="NCBI Taxonomy" id="935791"/>
    <lineage>
        <taxon>Eukaryota</taxon>
        <taxon>Fungi</taxon>
        <taxon>Fungi incertae sedis</taxon>
        <taxon>Microsporidia</taxon>
        <taxon>Nematocida</taxon>
    </lineage>
</organism>
<accession>I3EJC2</accession>
<dbReference type="Proteomes" id="UP000002872">
    <property type="component" value="Unassembled WGS sequence"/>
</dbReference>
<dbReference type="InterPro" id="IPR027417">
    <property type="entry name" value="P-loop_NTPase"/>
</dbReference>
<dbReference type="Pfam" id="PF05625">
    <property type="entry name" value="PAXNEB"/>
    <property type="match status" value="1"/>
</dbReference>
<comment type="subcellular location">
    <subcellularLocation>
        <location evidence="2">Cytoplasm</location>
    </subcellularLocation>
    <subcellularLocation>
        <location evidence="1">Nucleus</location>
    </subcellularLocation>
</comment>
<dbReference type="InParanoid" id="I3EJC2"/>
<evidence type="ECO:0000256" key="1">
    <source>
        <dbReference type="ARBA" id="ARBA00004123"/>
    </source>
</evidence>
<keyword evidence="8" id="KW-0539">Nucleus</keyword>
<dbReference type="PANTHER" id="PTHR12896">
    <property type="entry name" value="PAX6 NEIGHBOR PROTEIN PAXNEB"/>
    <property type="match status" value="1"/>
</dbReference>
<dbReference type="Gene3D" id="3.40.50.300">
    <property type="entry name" value="P-loop containing nucleotide triphosphate hydrolases"/>
    <property type="match status" value="1"/>
</dbReference>
<dbReference type="InterPro" id="IPR008728">
    <property type="entry name" value="Elongator_complex_protein_4"/>
</dbReference>
<comment type="similarity">
    <text evidence="4">Belongs to the ELP4 family.</text>
</comment>
<evidence type="ECO:0000256" key="5">
    <source>
        <dbReference type="ARBA" id="ARBA00020265"/>
    </source>
</evidence>
<name>I3EJC2_NEMP3</name>
<evidence type="ECO:0000256" key="2">
    <source>
        <dbReference type="ARBA" id="ARBA00004496"/>
    </source>
</evidence>
<dbReference type="OrthoDB" id="289162at2759"/>